<dbReference type="Gene3D" id="3.40.50.300">
    <property type="entry name" value="P-loop containing nucleotide triphosphate hydrolases"/>
    <property type="match status" value="2"/>
</dbReference>
<geneLocation type="plasmid" evidence="5 6">
    <name>unnamed</name>
</geneLocation>
<evidence type="ECO:0000313" key="5">
    <source>
        <dbReference type="EMBL" id="QPR80685.1"/>
    </source>
</evidence>
<sequence length="660" mass="77456">MYIEAIKIDILTDSHRKYGRFVSFLKEDGTKREINLIYGENNLGKSTLIKSIIYALGGEDLYGKSSWNDTNFPPIMKQINGEEVIQNTIFLQLINHENKRVTIARNALERNSPITIYHNIGIENIDVAEEIEYLKIKKDAYIDGNKTFQEFLFQYFDLPEVQYDGTKVYFQNLMPLFIIPQTSWNDIQAVNPYYGVPELKQKVFEILMNFSTVKNLGEKIKLKIKREELKGKRRSLQDIEDILSVFKLKSLAANERETKELNNKLEQYQLQLSNIEESKIEVNDNVKPLREKFRRLNNITRRQEEQLHILEKEIEEYSYYINKINIDIDKIDKLSTAKKMISILPIQKCPHCLSNITIDEKYELENNNCSLCGHDFMINNHPKSKQLFGYLLDEKKDFENIKKLKVREREEIESKLFLLNLDVKEIQETLDELDTRLKPDYLKEYHFLSREIGRLNNEISNLTREKAIISKYELALQEIDNLDEEVKGLVKSVNKKEEQKDDDDKLKFFTKVFKELLKKLEFIKDGFDGEKLKEATNKIFQQITIDKNDYRPKIDGKNLFYITSSSGLIRIIISYYLAFLETALEKDTNHPKILIFDEPRQQNLDKGTFNAFTTILKLLAKEHKGEIQIIFTSGNTGLLEENHTVLDLGEDTFLIQEIND</sequence>
<dbReference type="PANTHER" id="PTHR32114">
    <property type="entry name" value="ABC TRANSPORTER ABCH.3"/>
    <property type="match status" value="1"/>
</dbReference>
<dbReference type="Proteomes" id="UP000594791">
    <property type="component" value="Plasmid unnamed"/>
</dbReference>
<evidence type="ECO:0000256" key="2">
    <source>
        <dbReference type="ARBA" id="ARBA00011322"/>
    </source>
</evidence>
<gene>
    <name evidence="5" type="ORF">I6G77_27955</name>
</gene>
<evidence type="ECO:0000256" key="1">
    <source>
        <dbReference type="ARBA" id="ARBA00006930"/>
    </source>
</evidence>
<keyword evidence="5" id="KW-0614">Plasmid</keyword>
<evidence type="ECO:0000256" key="4">
    <source>
        <dbReference type="SAM" id="Coils"/>
    </source>
</evidence>
<evidence type="ECO:0000313" key="6">
    <source>
        <dbReference type="Proteomes" id="UP000594791"/>
    </source>
</evidence>
<accession>A0A7T2QL31</accession>
<name>A0A7T2QL31_9BACI</name>
<evidence type="ECO:0000256" key="3">
    <source>
        <dbReference type="ARBA" id="ARBA00013368"/>
    </source>
</evidence>
<comment type="subunit">
    <text evidence="2">Heterodimer of SbcC and SbcD.</text>
</comment>
<comment type="similarity">
    <text evidence="1">Belongs to the SMC family. SbcC subfamily.</text>
</comment>
<dbReference type="SUPFAM" id="SSF52540">
    <property type="entry name" value="P-loop containing nucleoside triphosphate hydrolases"/>
    <property type="match status" value="1"/>
</dbReference>
<dbReference type="EMBL" id="CP065740">
    <property type="protein sequence ID" value="QPR80685.1"/>
    <property type="molecule type" value="Genomic_DNA"/>
</dbReference>
<protein>
    <recommendedName>
        <fullName evidence="3">Nuclease SbcCD subunit C</fullName>
    </recommendedName>
</protein>
<dbReference type="InterPro" id="IPR027417">
    <property type="entry name" value="P-loop_NTPase"/>
</dbReference>
<feature type="coiled-coil region" evidence="4">
    <location>
        <begin position="251"/>
        <end position="313"/>
    </location>
</feature>
<feature type="coiled-coil region" evidence="4">
    <location>
        <begin position="445"/>
        <end position="499"/>
    </location>
</feature>
<organism evidence="5 6">
    <name type="scientific">Bacillus tropicus</name>
    <dbReference type="NCBI Taxonomy" id="2026188"/>
    <lineage>
        <taxon>Bacteria</taxon>
        <taxon>Bacillati</taxon>
        <taxon>Bacillota</taxon>
        <taxon>Bacilli</taxon>
        <taxon>Bacillales</taxon>
        <taxon>Bacillaceae</taxon>
        <taxon>Bacillus</taxon>
        <taxon>Bacillus cereus group</taxon>
    </lineage>
</organism>
<reference evidence="5 6" key="1">
    <citation type="submission" date="2020-12" db="EMBL/GenBank/DDBJ databases">
        <title>FDA dAtabase for Regulatory Grade micrObial Sequences (FDA-ARGOS): Supporting development and validation of Infectious Disease Dx tests.</title>
        <authorList>
            <person name="Nelson B."/>
            <person name="Plummer A."/>
            <person name="Tallon L."/>
            <person name="Sadzewicz L."/>
            <person name="Zhao X."/>
            <person name="Boylan J."/>
            <person name="Ott S."/>
            <person name="Bowen H."/>
            <person name="Vavikolanu K."/>
            <person name="Mehta A."/>
            <person name="Aluvathingal J."/>
            <person name="Nadendla S."/>
            <person name="Myers T."/>
            <person name="Yan Y."/>
            <person name="Sichtig H."/>
        </authorList>
    </citation>
    <scope>NUCLEOTIDE SEQUENCE [LARGE SCALE GENOMIC DNA]</scope>
    <source>
        <strain evidence="5 6">FDAARGOS_920</strain>
        <plasmid evidence="5 6">unnamed</plasmid>
    </source>
</reference>
<keyword evidence="6" id="KW-1185">Reference proteome</keyword>
<dbReference type="PANTHER" id="PTHR32114:SF2">
    <property type="entry name" value="ABC TRANSPORTER ABCH.3"/>
    <property type="match status" value="1"/>
</dbReference>
<proteinExistence type="inferred from homology"/>
<keyword evidence="4" id="KW-0175">Coiled coil</keyword>